<dbReference type="HOGENOM" id="CLU_307546_0_0_1"/>
<organism evidence="3 4">
    <name type="scientific">Dothistroma septosporum (strain NZE10 / CBS 128990)</name>
    <name type="common">Red band needle blight fungus</name>
    <name type="synonym">Mycosphaerella pini</name>
    <dbReference type="NCBI Taxonomy" id="675120"/>
    <lineage>
        <taxon>Eukaryota</taxon>
        <taxon>Fungi</taxon>
        <taxon>Dikarya</taxon>
        <taxon>Ascomycota</taxon>
        <taxon>Pezizomycotina</taxon>
        <taxon>Dothideomycetes</taxon>
        <taxon>Dothideomycetidae</taxon>
        <taxon>Mycosphaerellales</taxon>
        <taxon>Mycosphaerellaceae</taxon>
        <taxon>Dothistroma</taxon>
    </lineage>
</organism>
<name>N1PE02_DOTSN</name>
<keyword evidence="4" id="KW-1185">Reference proteome</keyword>
<evidence type="ECO:0008006" key="5">
    <source>
        <dbReference type="Google" id="ProtNLM"/>
    </source>
</evidence>
<feature type="region of interest" description="Disordered" evidence="1">
    <location>
        <begin position="745"/>
        <end position="765"/>
    </location>
</feature>
<evidence type="ECO:0000256" key="1">
    <source>
        <dbReference type="SAM" id="MobiDB-lite"/>
    </source>
</evidence>
<keyword evidence="2" id="KW-0732">Signal</keyword>
<dbReference type="EMBL" id="KB446543">
    <property type="protein sequence ID" value="EME40843.1"/>
    <property type="molecule type" value="Genomic_DNA"/>
</dbReference>
<evidence type="ECO:0000313" key="3">
    <source>
        <dbReference type="EMBL" id="EME40843.1"/>
    </source>
</evidence>
<proteinExistence type="predicted"/>
<dbReference type="Proteomes" id="UP000016933">
    <property type="component" value="Unassembled WGS sequence"/>
</dbReference>
<evidence type="ECO:0000313" key="4">
    <source>
        <dbReference type="Proteomes" id="UP000016933"/>
    </source>
</evidence>
<evidence type="ECO:0000256" key="2">
    <source>
        <dbReference type="SAM" id="SignalP"/>
    </source>
</evidence>
<gene>
    <name evidence="3" type="ORF">DOTSEDRAFT_37590</name>
</gene>
<protein>
    <recommendedName>
        <fullName evidence="5">Lysine-specific metallo-endopeptidase domain-containing protein</fullName>
    </recommendedName>
</protein>
<feature type="signal peptide" evidence="2">
    <location>
        <begin position="1"/>
        <end position="18"/>
    </location>
</feature>
<dbReference type="eggNOG" id="ENOG502RPEC">
    <property type="taxonomic scope" value="Eukaryota"/>
</dbReference>
<feature type="region of interest" description="Disordered" evidence="1">
    <location>
        <begin position="470"/>
        <end position="529"/>
    </location>
</feature>
<reference evidence="4" key="1">
    <citation type="journal article" date="2012" name="PLoS Genet.">
        <title>The genomes of the fungal plant pathogens Cladosporium fulvum and Dothistroma septosporum reveal adaptation to different hosts and lifestyles but also signatures of common ancestry.</title>
        <authorList>
            <person name="de Wit P.J.G.M."/>
            <person name="van der Burgt A."/>
            <person name="Oekmen B."/>
            <person name="Stergiopoulos I."/>
            <person name="Abd-Elsalam K.A."/>
            <person name="Aerts A.L."/>
            <person name="Bahkali A.H."/>
            <person name="Beenen H.G."/>
            <person name="Chettri P."/>
            <person name="Cox M.P."/>
            <person name="Datema E."/>
            <person name="de Vries R.P."/>
            <person name="Dhillon B."/>
            <person name="Ganley A.R."/>
            <person name="Griffiths S.A."/>
            <person name="Guo Y."/>
            <person name="Hamelin R.C."/>
            <person name="Henrissat B."/>
            <person name="Kabir M.S."/>
            <person name="Jashni M.K."/>
            <person name="Kema G."/>
            <person name="Klaubauf S."/>
            <person name="Lapidus A."/>
            <person name="Levasseur A."/>
            <person name="Lindquist E."/>
            <person name="Mehrabi R."/>
            <person name="Ohm R.A."/>
            <person name="Owen T.J."/>
            <person name="Salamov A."/>
            <person name="Schwelm A."/>
            <person name="Schijlen E."/>
            <person name="Sun H."/>
            <person name="van den Burg H.A."/>
            <person name="van Ham R.C.H.J."/>
            <person name="Zhang S."/>
            <person name="Goodwin S.B."/>
            <person name="Grigoriev I.V."/>
            <person name="Collemare J."/>
            <person name="Bradshaw R.E."/>
        </authorList>
    </citation>
    <scope>NUCLEOTIDE SEQUENCE [LARGE SCALE GENOMIC DNA]</scope>
    <source>
        <strain evidence="4">NZE10 / CBS 128990</strain>
    </source>
</reference>
<dbReference type="AlphaFoldDB" id="N1PE02"/>
<sequence length="961" mass="106554">MRLEALPAVILLLGTAIATPPGGKSPADPKGRGSTPGGVKGGASNIGGNLVFMPAAAGSSKSARARQTKLADIFDVLLDKSKDSCTPYYDPKAEPRKSDKLLNQYWDQVYTFVASGEDAVESLYKSNVEKRKLMQLYFGIEATEQGVSSRGTNGQALEKVQEWHRKMMSYATTTQKGAKKPILACGSSFMEFQESSDPMKDTDGEDMRPNLYRFMQDHGLQWYDYWVFWDQLDKSYHVAERDEQQKEHWGSDPAAMPFPEDDDKDIHICNHPEVYANTFGAGLPLRSGASDWEKRTHRNRGTIVLCPQSFEAMTDVTPPITKQKLDTGAHAVGTELASMGTNAITLYHELFHLVFESQLVPGKPRVAGDAQRVGTDISDDKDVSPELGGFALGPIQCGYVALFDIAEPRATKLEDLDSMRNPESYAWFGLTSALHDQDKMDWSSGVAQKTGGAFKGVFASKHDYRGDKYVPINAECSPRPSSDEGGLEAKIGRKVKRAPAPPPKGKTKDNLSSKPAGRGPSSKPTLPKQLKFSDVLDAVTGDKTDSCDQWLDVDAEPGKSEKLLNRRWDEAYEIALSGWNAVGEQYEQNAERRKLVQSYFGVKPAPGGNIPVKGFEGEAFDKLQEFQKPFSQSKDTQGKNTGASLFGVVQTHKFVYDDYWFWWYGATNEYFTSMRAPKDRGGGVIASPFPQQVEGDYWCETKEAQYGGISWPNHRVRLNDSEFTTRLRTFRPFVMLCPQFLTAPEEDSEPFGRRSPAGKRFGPDTPLSAISERVTILFHELVHMIIQMTDPMKGDEHPTPDAMAIGAKMDEEGKAVPGFPAEKQFWEEHRSLANGPICAMYVALHDTASPRVQNVDDLQALMYPENYAWFGITNALYTRDQLDWSSGISKKPGGEWKGVWTSNDRYTHDGYGFVPLKTCEESDDGGDGGDVQRGIDLGLPMIDGPDGPIFDIDTFLSQPRT</sequence>
<dbReference type="OrthoDB" id="10687013at2759"/>
<accession>N1PE02</accession>
<feature type="chain" id="PRO_5004109037" description="Lysine-specific metallo-endopeptidase domain-containing protein" evidence="2">
    <location>
        <begin position="19"/>
        <end position="961"/>
    </location>
</feature>
<feature type="region of interest" description="Disordered" evidence="1">
    <location>
        <begin position="21"/>
        <end position="40"/>
    </location>
</feature>
<reference evidence="3 4" key="2">
    <citation type="journal article" date="2012" name="PLoS Pathog.">
        <title>Diverse lifestyles and strategies of plant pathogenesis encoded in the genomes of eighteen Dothideomycetes fungi.</title>
        <authorList>
            <person name="Ohm R.A."/>
            <person name="Feau N."/>
            <person name="Henrissat B."/>
            <person name="Schoch C.L."/>
            <person name="Horwitz B.A."/>
            <person name="Barry K.W."/>
            <person name="Condon B.J."/>
            <person name="Copeland A.C."/>
            <person name="Dhillon B."/>
            <person name="Glaser F."/>
            <person name="Hesse C.N."/>
            <person name="Kosti I."/>
            <person name="LaButti K."/>
            <person name="Lindquist E.A."/>
            <person name="Lucas S."/>
            <person name="Salamov A.A."/>
            <person name="Bradshaw R.E."/>
            <person name="Ciuffetti L."/>
            <person name="Hamelin R.C."/>
            <person name="Kema G.H.J."/>
            <person name="Lawrence C."/>
            <person name="Scott J.A."/>
            <person name="Spatafora J.W."/>
            <person name="Turgeon B.G."/>
            <person name="de Wit P.J.G.M."/>
            <person name="Zhong S."/>
            <person name="Goodwin S.B."/>
            <person name="Grigoriev I.V."/>
        </authorList>
    </citation>
    <scope>NUCLEOTIDE SEQUENCE [LARGE SCALE GENOMIC DNA]</scope>
    <source>
        <strain evidence="4">NZE10 / CBS 128990</strain>
    </source>
</reference>